<keyword evidence="2" id="KW-1185">Reference proteome</keyword>
<dbReference type="SUPFAM" id="SSF56349">
    <property type="entry name" value="DNA breaking-rejoining enzymes"/>
    <property type="match status" value="1"/>
</dbReference>
<dbReference type="Proteomes" id="UP000321798">
    <property type="component" value="Unassembled WGS sequence"/>
</dbReference>
<name>A0A512PIC3_9CELL</name>
<evidence type="ECO:0000313" key="2">
    <source>
        <dbReference type="Proteomes" id="UP000321798"/>
    </source>
</evidence>
<evidence type="ECO:0008006" key="3">
    <source>
        <dbReference type="Google" id="ProtNLM"/>
    </source>
</evidence>
<sequence length="319" mass="36205">MARRSTPKSSARTPVTPELIEHRIVTYRPKGVVTAHQWAPIEHDVRAATRRYAPQSLSAAYLAMRAVTMFQLWAIENRLPLDLEHLFTETNVEWFVETGMTHLGEHTQSCYRSALRRIGRTVTKKAPWTPEPKRKKRTTLADPYARLDLAWLWEICLTQRSEVRRRAGVATMALCHGAGLAGAEFSVLLGSSIEMIDGVAVVHIPGDHARDVPVLPQYADELVRLSLDYWDRPMFSDRTPSRNWTANVLAQLEFPTGAPRLVPSRLRTTWMVELSTAGVRISELQHFAGVKTMTGWEDFSKFVPRRDDSVLRRLIGGVR</sequence>
<gene>
    <name evidence="1" type="ORF">CSO01_36640</name>
</gene>
<dbReference type="InterPro" id="IPR011010">
    <property type="entry name" value="DNA_brk_join_enz"/>
</dbReference>
<protein>
    <recommendedName>
        <fullName evidence="3">Tyr recombinase domain-containing protein</fullName>
    </recommendedName>
</protein>
<reference evidence="1 2" key="1">
    <citation type="submission" date="2019-07" db="EMBL/GenBank/DDBJ databases">
        <title>Whole genome shotgun sequence of Cellulomonas soli NBRC 109434.</title>
        <authorList>
            <person name="Hosoyama A."/>
            <person name="Uohara A."/>
            <person name="Ohji S."/>
            <person name="Ichikawa N."/>
        </authorList>
    </citation>
    <scope>NUCLEOTIDE SEQUENCE [LARGE SCALE GENOMIC DNA]</scope>
    <source>
        <strain evidence="1 2">NBRC 109434</strain>
    </source>
</reference>
<dbReference type="GO" id="GO:0003677">
    <property type="term" value="F:DNA binding"/>
    <property type="evidence" value="ECO:0007669"/>
    <property type="project" value="InterPro"/>
</dbReference>
<proteinExistence type="predicted"/>
<evidence type="ECO:0000313" key="1">
    <source>
        <dbReference type="EMBL" id="GEP70949.1"/>
    </source>
</evidence>
<comment type="caution">
    <text evidence="1">The sequence shown here is derived from an EMBL/GenBank/DDBJ whole genome shotgun (WGS) entry which is preliminary data.</text>
</comment>
<accession>A0A512PIC3</accession>
<organism evidence="1 2">
    <name type="scientific">Cellulomonas soli</name>
    <dbReference type="NCBI Taxonomy" id="931535"/>
    <lineage>
        <taxon>Bacteria</taxon>
        <taxon>Bacillati</taxon>
        <taxon>Actinomycetota</taxon>
        <taxon>Actinomycetes</taxon>
        <taxon>Micrococcales</taxon>
        <taxon>Cellulomonadaceae</taxon>
        <taxon>Cellulomonas</taxon>
    </lineage>
</organism>
<dbReference type="AlphaFoldDB" id="A0A512PIC3"/>
<dbReference type="EMBL" id="BKAL01000019">
    <property type="protein sequence ID" value="GEP70949.1"/>
    <property type="molecule type" value="Genomic_DNA"/>
</dbReference>